<gene>
    <name evidence="1" type="ORF">C476_09228</name>
</gene>
<accession>M0CHI1</accession>
<name>M0CHI1_9EURY</name>
<protein>
    <submittedName>
        <fullName evidence="1">Uncharacterized protein</fullName>
    </submittedName>
</protein>
<dbReference type="RefSeq" id="WP_008012156.1">
    <property type="nucleotide sequence ID" value="NZ_AOIT01000034.1"/>
</dbReference>
<dbReference type="Gene3D" id="3.40.1260.10">
    <property type="entry name" value="DsrEFH-like"/>
    <property type="match status" value="1"/>
</dbReference>
<dbReference type="InterPro" id="IPR027396">
    <property type="entry name" value="DsrEFH-like"/>
</dbReference>
<dbReference type="eggNOG" id="arCOG02068">
    <property type="taxonomic scope" value="Archaea"/>
</dbReference>
<dbReference type="InterPro" id="IPR003787">
    <property type="entry name" value="Sulphur_relay_DsrE/F-like"/>
</dbReference>
<evidence type="ECO:0000313" key="1">
    <source>
        <dbReference type="EMBL" id="ELZ21339.1"/>
    </source>
</evidence>
<dbReference type="OrthoDB" id="285310at2157"/>
<dbReference type="Pfam" id="PF02635">
    <property type="entry name" value="DsrE"/>
    <property type="match status" value="1"/>
</dbReference>
<proteinExistence type="predicted"/>
<dbReference type="EMBL" id="AOIT01000034">
    <property type="protein sequence ID" value="ELZ21339.1"/>
    <property type="molecule type" value="Genomic_DNA"/>
</dbReference>
<reference evidence="1 2" key="1">
    <citation type="journal article" date="2014" name="PLoS Genet.">
        <title>Phylogenetically driven sequencing of extremely halophilic archaea reveals strategies for static and dynamic osmo-response.</title>
        <authorList>
            <person name="Becker E.A."/>
            <person name="Seitzer P.M."/>
            <person name="Tritt A."/>
            <person name="Larsen D."/>
            <person name="Krusor M."/>
            <person name="Yao A.I."/>
            <person name="Wu D."/>
            <person name="Madern D."/>
            <person name="Eisen J.A."/>
            <person name="Darling A.E."/>
            <person name="Facciotti M.T."/>
        </authorList>
    </citation>
    <scope>NUCLEOTIDE SEQUENCE [LARGE SCALE GENOMIC DNA]</scope>
    <source>
        <strain evidence="1 2">JCM 13563</strain>
    </source>
</reference>
<dbReference type="Proteomes" id="UP000011615">
    <property type="component" value="Unassembled WGS sequence"/>
</dbReference>
<comment type="caution">
    <text evidence="1">The sequence shown here is derived from an EMBL/GenBank/DDBJ whole genome shotgun (WGS) entry which is preliminary data.</text>
</comment>
<organism evidence="1 2">
    <name type="scientific">Natrinema limicola JCM 13563</name>
    <dbReference type="NCBI Taxonomy" id="1230457"/>
    <lineage>
        <taxon>Archaea</taxon>
        <taxon>Methanobacteriati</taxon>
        <taxon>Methanobacteriota</taxon>
        <taxon>Stenosarchaea group</taxon>
        <taxon>Halobacteria</taxon>
        <taxon>Halobacteriales</taxon>
        <taxon>Natrialbaceae</taxon>
        <taxon>Natrinema</taxon>
    </lineage>
</organism>
<dbReference type="STRING" id="1230457.C476_09228"/>
<dbReference type="SUPFAM" id="SSF75169">
    <property type="entry name" value="DsrEFH-like"/>
    <property type="match status" value="1"/>
</dbReference>
<dbReference type="PATRIC" id="fig|1230457.4.peg.1859"/>
<evidence type="ECO:0000313" key="2">
    <source>
        <dbReference type="Proteomes" id="UP000011615"/>
    </source>
</evidence>
<dbReference type="AlphaFoldDB" id="M0CHI1"/>
<sequence>MNIGIILETNDPERIWNAFRFANTALEADHLVEVFLLGDGVEAPDLEHEKFNPHGVMRKYTQNGGDLFACGTCLDSRDLEADDLRPRATMDEYLRIVEDAEKVLTIG</sequence>
<keyword evidence="2" id="KW-1185">Reference proteome</keyword>